<dbReference type="EMBL" id="CYTV01000013">
    <property type="protein sequence ID" value="CUJ08104.1"/>
    <property type="molecule type" value="Genomic_DNA"/>
</dbReference>
<accession>A0A0M7HFS3</accession>
<proteinExistence type="predicted"/>
<evidence type="ECO:0000313" key="5">
    <source>
        <dbReference type="Proteomes" id="UP000092950"/>
    </source>
</evidence>
<dbReference type="KEGG" id="bpdz:BBN53_14125"/>
<feature type="transmembrane region" description="Helical" evidence="1">
    <location>
        <begin position="105"/>
        <end position="125"/>
    </location>
</feature>
<feature type="transmembrane region" description="Helical" evidence="1">
    <location>
        <begin position="71"/>
        <end position="90"/>
    </location>
</feature>
<evidence type="ECO:0000313" key="3">
    <source>
        <dbReference type="EMBL" id="CUJ08104.1"/>
    </source>
</evidence>
<dbReference type="AlphaFoldDB" id="A0A0J6C0U5"/>
<evidence type="ECO:0000256" key="1">
    <source>
        <dbReference type="SAM" id="Phobius"/>
    </source>
</evidence>
<feature type="transmembrane region" description="Helical" evidence="1">
    <location>
        <begin position="137"/>
        <end position="158"/>
    </location>
</feature>
<evidence type="ECO:0000313" key="4">
    <source>
        <dbReference type="Proteomes" id="UP000053096"/>
    </source>
</evidence>
<reference evidence="3 4" key="1">
    <citation type="submission" date="2015-09" db="EMBL/GenBank/DDBJ databases">
        <authorList>
            <person name="Jackson K.R."/>
            <person name="Lunt B.L."/>
            <person name="Fisher J.N.B."/>
            <person name="Gardner A.V."/>
            <person name="Bailey M.E."/>
            <person name="Deus L.M."/>
            <person name="Earl A.S."/>
            <person name="Gibby P.D."/>
            <person name="Hartmann K.A."/>
            <person name="Liu J.E."/>
            <person name="Manci A.M."/>
            <person name="Nielsen D.A."/>
            <person name="Solomon M.B."/>
            <person name="Breakwell D.P."/>
            <person name="Burnett S.H."/>
            <person name="Grose J.H."/>
        </authorList>
    </citation>
    <scope>NUCLEOTIDE SEQUENCE [LARGE SCALE GENOMIC DNA]</scope>
    <source>
        <strain evidence="3 4">2789STDY5608636</strain>
    </source>
</reference>
<evidence type="ECO:0000313" key="2">
    <source>
        <dbReference type="EMBL" id="ANY16916.1"/>
    </source>
</evidence>
<keyword evidence="5" id="KW-1185">Reference proteome</keyword>
<accession>A0A0J6C0U5</accession>
<dbReference type="OrthoDB" id="3711263at2"/>
<feature type="transmembrane region" description="Helical" evidence="1">
    <location>
        <begin position="46"/>
        <end position="64"/>
    </location>
</feature>
<keyword evidence="1" id="KW-0812">Transmembrane</keyword>
<sequence length="172" mass="17810">MIFLHDVARASRRLNTLVLALASVWLLGSLVLTHMLDLPASPLHELQQAALVMAGVGLTLNMRLGPSPLHYAMVLTAALGMLAAGGWVLLQGGPGTAVLAGWRPETWFCAAALGLLLFSVPMLAADRKWGDNALKKPVAWPGVLVMGLFLAAALALAANAGMAGGWSGLAGL</sequence>
<protein>
    <submittedName>
        <fullName evidence="3">Uncharacterized protein</fullName>
    </submittedName>
</protein>
<name>A0A0J6C0U5_9BORD</name>
<dbReference type="Proteomes" id="UP000092950">
    <property type="component" value="Chromosome"/>
</dbReference>
<reference evidence="2 5" key="2">
    <citation type="submission" date="2016-07" db="EMBL/GenBank/DDBJ databases">
        <title>Complete genome sequences of Bordetella pseudohinzii.</title>
        <authorList>
            <person name="Spilker T."/>
            <person name="Darrah R."/>
            <person name="LiPuma J.J."/>
        </authorList>
    </citation>
    <scope>NUCLEOTIDE SEQUENCE [LARGE SCALE GENOMIC DNA]</scope>
    <source>
        <strain evidence="2 5">HI4681</strain>
    </source>
</reference>
<dbReference type="EMBL" id="CP016440">
    <property type="protein sequence ID" value="ANY16916.1"/>
    <property type="molecule type" value="Genomic_DNA"/>
</dbReference>
<gene>
    <name evidence="2" type="ORF">BBN53_14125</name>
    <name evidence="3" type="ORF">ERS370011_03657</name>
</gene>
<organism evidence="3 4">
    <name type="scientific">Bordetella pseudohinzii</name>
    <dbReference type="NCBI Taxonomy" id="1331258"/>
    <lineage>
        <taxon>Bacteria</taxon>
        <taxon>Pseudomonadati</taxon>
        <taxon>Pseudomonadota</taxon>
        <taxon>Betaproteobacteria</taxon>
        <taxon>Burkholderiales</taxon>
        <taxon>Alcaligenaceae</taxon>
        <taxon>Bordetella</taxon>
    </lineage>
</organism>
<keyword evidence="1" id="KW-0472">Membrane</keyword>
<keyword evidence="1" id="KW-1133">Transmembrane helix</keyword>
<dbReference type="Proteomes" id="UP000053096">
    <property type="component" value="Unassembled WGS sequence"/>
</dbReference>
<feature type="transmembrane region" description="Helical" evidence="1">
    <location>
        <begin position="14"/>
        <end position="34"/>
    </location>
</feature>
<dbReference type="RefSeq" id="WP_048026529.1">
    <property type="nucleotide sequence ID" value="NZ_CAJGUP010000234.1"/>
</dbReference>